<sequence length="72" mass="7833">MLRQGHPVVGSSQNAVNVSPVPIINAGEGEHPTQAFFNVHKICCKHTIVLHPLPRNAEIDAEVNLDPLKVAY</sequence>
<evidence type="ECO:0000256" key="1">
    <source>
        <dbReference type="ARBA" id="ARBA00022679"/>
    </source>
</evidence>
<evidence type="ECO:0008006" key="4">
    <source>
        <dbReference type="Google" id="ProtNLM"/>
    </source>
</evidence>
<dbReference type="GeneID" id="77806692"/>
<dbReference type="Proteomes" id="UP001164743">
    <property type="component" value="Chromosome 1A"/>
</dbReference>
<accession>A0ABY7C8A4</accession>
<gene>
    <name evidence="2" type="ORF">PtA15_1A739</name>
</gene>
<evidence type="ECO:0000313" key="2">
    <source>
        <dbReference type="EMBL" id="WAQ81398.1"/>
    </source>
</evidence>
<keyword evidence="3" id="KW-1185">Reference proteome</keyword>
<proteinExistence type="predicted"/>
<protein>
    <recommendedName>
        <fullName evidence="4">Aspartate/ornithine carbamoyltransferase Asp/Orn-binding domain-containing protein</fullName>
    </recommendedName>
</protein>
<dbReference type="InterPro" id="IPR036901">
    <property type="entry name" value="Asp/Orn_carbamoylTrfase_sf"/>
</dbReference>
<name>A0ABY7C8A4_9BASI</name>
<dbReference type="EMBL" id="CP110421">
    <property type="protein sequence ID" value="WAQ81398.1"/>
    <property type="molecule type" value="Genomic_DNA"/>
</dbReference>
<keyword evidence="1" id="KW-0808">Transferase</keyword>
<dbReference type="SUPFAM" id="SSF53671">
    <property type="entry name" value="Aspartate/ornithine carbamoyltransferase"/>
    <property type="match status" value="1"/>
</dbReference>
<evidence type="ECO:0000313" key="3">
    <source>
        <dbReference type="Proteomes" id="UP001164743"/>
    </source>
</evidence>
<dbReference type="RefSeq" id="XP_053016953.1">
    <property type="nucleotide sequence ID" value="XM_053165797.1"/>
</dbReference>
<reference evidence="2" key="1">
    <citation type="submission" date="2022-10" db="EMBL/GenBank/DDBJ databases">
        <title>Puccinia triticina Genome sequencing and assembly.</title>
        <authorList>
            <person name="Li C."/>
        </authorList>
    </citation>
    <scope>NUCLEOTIDE SEQUENCE</scope>
    <source>
        <strain evidence="2">Pt15</strain>
    </source>
</reference>
<organism evidence="2 3">
    <name type="scientific">Puccinia triticina</name>
    <dbReference type="NCBI Taxonomy" id="208348"/>
    <lineage>
        <taxon>Eukaryota</taxon>
        <taxon>Fungi</taxon>
        <taxon>Dikarya</taxon>
        <taxon>Basidiomycota</taxon>
        <taxon>Pucciniomycotina</taxon>
        <taxon>Pucciniomycetes</taxon>
        <taxon>Pucciniales</taxon>
        <taxon>Pucciniaceae</taxon>
        <taxon>Puccinia</taxon>
    </lineage>
</organism>
<dbReference type="Gene3D" id="3.40.50.1370">
    <property type="entry name" value="Aspartate/ornithine carbamoyltransferase"/>
    <property type="match status" value="1"/>
</dbReference>